<evidence type="ECO:0000313" key="3">
    <source>
        <dbReference type="Proteomes" id="UP000033546"/>
    </source>
</evidence>
<gene>
    <name evidence="2" type="ORF">EMUCRT_0388</name>
</gene>
<evidence type="ECO:0000256" key="1">
    <source>
        <dbReference type="SAM" id="Phobius"/>
    </source>
</evidence>
<dbReference type="EMBL" id="LANU01000002">
    <property type="protein sequence ID" value="KJV65446.1"/>
    <property type="molecule type" value="Genomic_DNA"/>
</dbReference>
<dbReference type="PATRIC" id="fig|1359167.3.peg.373"/>
<comment type="caution">
    <text evidence="2">The sequence shown here is derived from an EMBL/GenBank/DDBJ whole genome shotgun (WGS) entry which is preliminary data.</text>
</comment>
<protein>
    <submittedName>
        <fullName evidence="2">Uncharacterized protein</fullName>
    </submittedName>
</protein>
<reference evidence="2 3" key="1">
    <citation type="submission" date="2015-02" db="EMBL/GenBank/DDBJ databases">
        <title>Genome Sequencing of Rickettsiales.</title>
        <authorList>
            <person name="Daugherty S.C."/>
            <person name="Su Q."/>
            <person name="Abolude K."/>
            <person name="Beier-Sexton M."/>
            <person name="Carlyon J.A."/>
            <person name="Carter R."/>
            <person name="Day N.P."/>
            <person name="Dumler S.J."/>
            <person name="Dyachenko V."/>
            <person name="Godinez A."/>
            <person name="Kurtti T.J."/>
            <person name="Lichay M."/>
            <person name="Mullins K.E."/>
            <person name="Ott S."/>
            <person name="Pappas-Brown V."/>
            <person name="Paris D.H."/>
            <person name="Patel P."/>
            <person name="Richards A.L."/>
            <person name="Sadzewicz L."/>
            <person name="Sears K."/>
            <person name="Seidman D."/>
            <person name="Sengamalay N."/>
            <person name="Stenos J."/>
            <person name="Tallon L.J."/>
            <person name="Vincent G."/>
            <person name="Fraser C.M."/>
            <person name="Munderloh U."/>
            <person name="Dunning-Hotopp J.C."/>
        </authorList>
    </citation>
    <scope>NUCLEOTIDE SEQUENCE [LARGE SCALE GENOMIC DNA]</scope>
    <source>
        <strain evidence="2 3">EmCRT</strain>
    </source>
</reference>
<accession>A0A0F3NCG7</accession>
<dbReference type="Proteomes" id="UP000033546">
    <property type="component" value="Unassembled WGS sequence"/>
</dbReference>
<name>A0A0F3NCG7_9RICK</name>
<keyword evidence="1" id="KW-1133">Transmembrane helix</keyword>
<evidence type="ECO:0000313" key="2">
    <source>
        <dbReference type="EMBL" id="KJV65446.1"/>
    </source>
</evidence>
<sequence length="49" mass="5804">MLLDVLSILILVATANLLLSYNFIGRYIMLIQDYIDRIYFESQYLVLDM</sequence>
<feature type="transmembrane region" description="Helical" evidence="1">
    <location>
        <begin position="6"/>
        <end position="24"/>
    </location>
</feature>
<proteinExistence type="predicted"/>
<keyword evidence="1" id="KW-0472">Membrane</keyword>
<dbReference type="AlphaFoldDB" id="A0A0F3NCG7"/>
<organism evidence="2 3">
    <name type="scientific">Ehrlichia cf. muris str. EmCRT</name>
    <dbReference type="NCBI Taxonomy" id="1359167"/>
    <lineage>
        <taxon>Bacteria</taxon>
        <taxon>Pseudomonadati</taxon>
        <taxon>Pseudomonadota</taxon>
        <taxon>Alphaproteobacteria</taxon>
        <taxon>Rickettsiales</taxon>
        <taxon>Anaplasmataceae</taxon>
        <taxon>Ehrlichia</taxon>
    </lineage>
</organism>
<keyword evidence="1" id="KW-0812">Transmembrane</keyword>